<gene>
    <name evidence="3" type="ORF">TWF694_008147</name>
</gene>
<dbReference type="Proteomes" id="UP001365542">
    <property type="component" value="Unassembled WGS sequence"/>
</dbReference>
<dbReference type="EMBL" id="JAVHJO010000004">
    <property type="protein sequence ID" value="KAK6540756.1"/>
    <property type="molecule type" value="Genomic_DNA"/>
</dbReference>
<feature type="region of interest" description="Disordered" evidence="1">
    <location>
        <begin position="433"/>
        <end position="502"/>
    </location>
</feature>
<dbReference type="Pfam" id="PF08550">
    <property type="entry name" value="GATA_AreA"/>
    <property type="match status" value="1"/>
</dbReference>
<proteinExistence type="predicted"/>
<dbReference type="AlphaFoldDB" id="A0AAV9XGR7"/>
<dbReference type="PANTHER" id="PTHR28014">
    <property type="entry name" value="NEGATIVE REGULATOR OF RAS-CAMP PATHWAY"/>
    <property type="match status" value="1"/>
</dbReference>
<dbReference type="GO" id="GO:0006808">
    <property type="term" value="P:regulation of nitrogen utilization"/>
    <property type="evidence" value="ECO:0007669"/>
    <property type="project" value="TreeGrafter"/>
</dbReference>
<feature type="compositionally biased region" description="Low complexity" evidence="1">
    <location>
        <begin position="235"/>
        <end position="252"/>
    </location>
</feature>
<reference evidence="3 4" key="1">
    <citation type="submission" date="2019-10" db="EMBL/GenBank/DDBJ databases">
        <authorList>
            <person name="Palmer J.M."/>
        </authorList>
    </citation>
    <scope>NUCLEOTIDE SEQUENCE [LARGE SCALE GENOMIC DNA]</scope>
    <source>
        <strain evidence="3 4">TWF694</strain>
    </source>
</reference>
<feature type="domain" description="Nitrogen regulatory protein areA GATA-like" evidence="2">
    <location>
        <begin position="34"/>
        <end position="60"/>
    </location>
</feature>
<accession>A0AAV9XGR7</accession>
<dbReference type="GO" id="GO:0005737">
    <property type="term" value="C:cytoplasm"/>
    <property type="evidence" value="ECO:0007669"/>
    <property type="project" value="TreeGrafter"/>
</dbReference>
<evidence type="ECO:0000259" key="2">
    <source>
        <dbReference type="Pfam" id="PF08550"/>
    </source>
</evidence>
<feature type="region of interest" description="Disordered" evidence="1">
    <location>
        <begin position="144"/>
        <end position="168"/>
    </location>
</feature>
<feature type="compositionally biased region" description="Acidic residues" evidence="1">
    <location>
        <begin position="467"/>
        <end position="476"/>
    </location>
</feature>
<feature type="compositionally biased region" description="Pro residues" evidence="1">
    <location>
        <begin position="148"/>
        <end position="165"/>
    </location>
</feature>
<dbReference type="GO" id="GO:0031930">
    <property type="term" value="P:mitochondria-nucleus signaling pathway"/>
    <property type="evidence" value="ECO:0007669"/>
    <property type="project" value="TreeGrafter"/>
</dbReference>
<protein>
    <recommendedName>
        <fullName evidence="2">Nitrogen regulatory protein areA GATA-like domain-containing protein</fullName>
    </recommendedName>
</protein>
<feature type="region of interest" description="Disordered" evidence="1">
    <location>
        <begin position="183"/>
        <end position="302"/>
    </location>
</feature>
<dbReference type="GO" id="GO:0000122">
    <property type="term" value="P:negative regulation of transcription by RNA polymerase II"/>
    <property type="evidence" value="ECO:0007669"/>
    <property type="project" value="TreeGrafter"/>
</dbReference>
<dbReference type="InterPro" id="IPR053043">
    <property type="entry name" value="Ras-cAMP_regulatory"/>
</dbReference>
<feature type="compositionally biased region" description="Basic and acidic residues" evidence="1">
    <location>
        <begin position="289"/>
        <end position="302"/>
    </location>
</feature>
<keyword evidence="4" id="KW-1185">Reference proteome</keyword>
<name>A0AAV9XGR7_9PEZI</name>
<comment type="caution">
    <text evidence="3">The sequence shown here is derived from an EMBL/GenBank/DDBJ whole genome shotgun (WGS) entry which is preliminary data.</text>
</comment>
<feature type="compositionally biased region" description="Polar residues" evidence="1">
    <location>
        <begin position="183"/>
        <end position="194"/>
    </location>
</feature>
<dbReference type="InterPro" id="IPR013860">
    <property type="entry name" value="AreA_GATA"/>
</dbReference>
<feature type="compositionally biased region" description="Basic residues" evidence="1">
    <location>
        <begin position="483"/>
        <end position="502"/>
    </location>
</feature>
<feature type="compositionally biased region" description="Polar residues" evidence="1">
    <location>
        <begin position="253"/>
        <end position="288"/>
    </location>
</feature>
<dbReference type="PANTHER" id="PTHR28014:SF1">
    <property type="entry name" value="NEGATIVE REGULATOR OF RAS-CAMP PATHWAY"/>
    <property type="match status" value="1"/>
</dbReference>
<evidence type="ECO:0000313" key="3">
    <source>
        <dbReference type="EMBL" id="KAK6540756.1"/>
    </source>
</evidence>
<evidence type="ECO:0000256" key="1">
    <source>
        <dbReference type="SAM" id="MobiDB-lite"/>
    </source>
</evidence>
<organism evidence="3 4">
    <name type="scientific">Orbilia ellipsospora</name>
    <dbReference type="NCBI Taxonomy" id="2528407"/>
    <lineage>
        <taxon>Eukaryota</taxon>
        <taxon>Fungi</taxon>
        <taxon>Dikarya</taxon>
        <taxon>Ascomycota</taxon>
        <taxon>Pezizomycotina</taxon>
        <taxon>Orbiliomycetes</taxon>
        <taxon>Orbiliales</taxon>
        <taxon>Orbiliaceae</taxon>
        <taxon>Orbilia</taxon>
    </lineage>
</organism>
<sequence>MMNHGLPQIVNNRQSLTEDIRKIDKVQVEELKRLWKVYTTNKNILSTGRRLENLFWRIWGSNRIQENISGSTVAKIFYMIEQGEEAIANEAYKIPPPSKPIIKKVPIDISVPPTPPPSPYSRLSPSNNIIYQPSQTALSASLLQAYPNTPPSPALPPRVPPPSPAVLPEAPIRPILARANQSFPQSTNDTQQQIGREIVSGKAPSSSGRRRKHPQGILRTSKTDRKRRIGPAVLSRTTSNSSNATASSGISTPVTSVTEMSNMQEASQSGKETDHTPNSLTSGRSVGSSRKDSEAGSAKSKEDWLVEPDFRAKYLEQRKKDRLSAIAGNPIVKGPLKTNATIATASMTAVAIPRTKRGRGRSILVVDSVAPLKSADDDDGGIGKANPVVPAVETVFAPIKEILPSILEKETFEKPVFQRTKSQLSLMIEQAKRNSDGGIADQGPPTSTQTSPPPEAIPEENVHPDDGFVDESEDEPLEMRQRTSSKKGSKSRRPKMRSKKSQ</sequence>
<evidence type="ECO:0000313" key="4">
    <source>
        <dbReference type="Proteomes" id="UP001365542"/>
    </source>
</evidence>